<dbReference type="EMBL" id="JBBPBM010000051">
    <property type="protein sequence ID" value="KAK8519382.1"/>
    <property type="molecule type" value="Genomic_DNA"/>
</dbReference>
<name>A0ABR2CIC5_9ROSI</name>
<protein>
    <recommendedName>
        <fullName evidence="4">Secreted protein</fullName>
    </recommendedName>
</protein>
<evidence type="ECO:0000313" key="3">
    <source>
        <dbReference type="Proteomes" id="UP001472677"/>
    </source>
</evidence>
<sequence>MLQLPWKLIWILFLIDTVAAVVEIEGLPALPFQQQATTAASVSMRTGTIVDTFNPHHSIKPVIFFCFKQRGKKNN</sequence>
<comment type="caution">
    <text evidence="2">The sequence shown here is derived from an EMBL/GenBank/DDBJ whole genome shotgun (WGS) entry which is preliminary data.</text>
</comment>
<proteinExistence type="predicted"/>
<dbReference type="Proteomes" id="UP001472677">
    <property type="component" value="Unassembled WGS sequence"/>
</dbReference>
<evidence type="ECO:0008006" key="4">
    <source>
        <dbReference type="Google" id="ProtNLM"/>
    </source>
</evidence>
<organism evidence="2 3">
    <name type="scientific">Hibiscus sabdariffa</name>
    <name type="common">roselle</name>
    <dbReference type="NCBI Taxonomy" id="183260"/>
    <lineage>
        <taxon>Eukaryota</taxon>
        <taxon>Viridiplantae</taxon>
        <taxon>Streptophyta</taxon>
        <taxon>Embryophyta</taxon>
        <taxon>Tracheophyta</taxon>
        <taxon>Spermatophyta</taxon>
        <taxon>Magnoliopsida</taxon>
        <taxon>eudicotyledons</taxon>
        <taxon>Gunneridae</taxon>
        <taxon>Pentapetalae</taxon>
        <taxon>rosids</taxon>
        <taxon>malvids</taxon>
        <taxon>Malvales</taxon>
        <taxon>Malvaceae</taxon>
        <taxon>Malvoideae</taxon>
        <taxon>Hibiscus</taxon>
    </lineage>
</organism>
<reference evidence="2 3" key="1">
    <citation type="journal article" date="2024" name="G3 (Bethesda)">
        <title>Genome assembly of Hibiscus sabdariffa L. provides insights into metabolisms of medicinal natural products.</title>
        <authorList>
            <person name="Kim T."/>
        </authorList>
    </citation>
    <scope>NUCLEOTIDE SEQUENCE [LARGE SCALE GENOMIC DNA]</scope>
    <source>
        <strain evidence="2">TK-2024</strain>
        <tissue evidence="2">Old leaves</tissue>
    </source>
</reference>
<feature type="chain" id="PRO_5045633726" description="Secreted protein" evidence="1">
    <location>
        <begin position="21"/>
        <end position="75"/>
    </location>
</feature>
<evidence type="ECO:0000313" key="2">
    <source>
        <dbReference type="EMBL" id="KAK8519382.1"/>
    </source>
</evidence>
<gene>
    <name evidence="2" type="ORF">V6N12_025421</name>
</gene>
<feature type="signal peptide" evidence="1">
    <location>
        <begin position="1"/>
        <end position="20"/>
    </location>
</feature>
<accession>A0ABR2CIC5</accession>
<keyword evidence="3" id="KW-1185">Reference proteome</keyword>
<evidence type="ECO:0000256" key="1">
    <source>
        <dbReference type="SAM" id="SignalP"/>
    </source>
</evidence>
<keyword evidence="1" id="KW-0732">Signal</keyword>